<reference evidence="3" key="1">
    <citation type="submission" date="2018-05" db="EMBL/GenBank/DDBJ databases">
        <authorList>
            <person name="Lanie J.A."/>
            <person name="Ng W.-L."/>
            <person name="Kazmierczak K.M."/>
            <person name="Andrzejewski T.M."/>
            <person name="Davidsen T.M."/>
            <person name="Wayne K.J."/>
            <person name="Tettelin H."/>
            <person name="Glass J.I."/>
            <person name="Rusch D."/>
            <person name="Podicherti R."/>
            <person name="Tsui H.-C.T."/>
            <person name="Winkler M.E."/>
        </authorList>
    </citation>
    <scope>NUCLEOTIDE SEQUENCE</scope>
</reference>
<evidence type="ECO:0000259" key="2">
    <source>
        <dbReference type="Pfam" id="PF01266"/>
    </source>
</evidence>
<dbReference type="InterPro" id="IPR036188">
    <property type="entry name" value="FAD/NAD-bd_sf"/>
</dbReference>
<dbReference type="Pfam" id="PF01266">
    <property type="entry name" value="DAO"/>
    <property type="match status" value="1"/>
</dbReference>
<name>A0A382C934_9ZZZZ</name>
<dbReference type="SUPFAM" id="SSF51905">
    <property type="entry name" value="FAD/NAD(P)-binding domain"/>
    <property type="match status" value="1"/>
</dbReference>
<accession>A0A382C934</accession>
<proteinExistence type="predicted"/>
<sequence>MQMDKNLKIGIIGAGIQGVCCGLFLIKKGFEVTLFDKDEPGNSSASYGNAGHFSPYASIPLNRPDILTDVPAMLMSSTGPLALKWNYVPKMIPWFLKFIKNCSTKNMMHTAKYMHQILDIALPAYDELFEEIDVSGLVEKKGIMYIWNDQNLKSRELEINVRDKIGAEQQLLNKQEIHDLEPNIKKIYHAGVFYKKAKHARNPKKILLKLFDLFIKKGGKFNKNNIEIINFSNEKPIIKSTENSFNFDKILIACGAFSKKLTDQMNEKIP</sequence>
<dbReference type="InterPro" id="IPR006076">
    <property type="entry name" value="FAD-dep_OxRdtase"/>
</dbReference>
<dbReference type="EMBL" id="UINC01033379">
    <property type="protein sequence ID" value="SVB22576.1"/>
    <property type="molecule type" value="Genomic_DNA"/>
</dbReference>
<dbReference type="Gene3D" id="3.50.50.60">
    <property type="entry name" value="FAD/NAD(P)-binding domain"/>
    <property type="match status" value="2"/>
</dbReference>
<gene>
    <name evidence="3" type="ORF">METZ01_LOCUS175430</name>
</gene>
<keyword evidence="1" id="KW-0472">Membrane</keyword>
<keyword evidence="1" id="KW-1133">Transmembrane helix</keyword>
<protein>
    <recommendedName>
        <fullName evidence="2">FAD dependent oxidoreductase domain-containing protein</fullName>
    </recommendedName>
</protein>
<dbReference type="AlphaFoldDB" id="A0A382C934"/>
<feature type="non-terminal residue" evidence="3">
    <location>
        <position position="270"/>
    </location>
</feature>
<dbReference type="Gene3D" id="3.30.9.10">
    <property type="entry name" value="D-Amino Acid Oxidase, subunit A, domain 2"/>
    <property type="match status" value="1"/>
</dbReference>
<organism evidence="3">
    <name type="scientific">marine metagenome</name>
    <dbReference type="NCBI Taxonomy" id="408172"/>
    <lineage>
        <taxon>unclassified sequences</taxon>
        <taxon>metagenomes</taxon>
        <taxon>ecological metagenomes</taxon>
    </lineage>
</organism>
<evidence type="ECO:0000256" key="1">
    <source>
        <dbReference type="SAM" id="Phobius"/>
    </source>
</evidence>
<feature type="transmembrane region" description="Helical" evidence="1">
    <location>
        <begin position="7"/>
        <end position="26"/>
    </location>
</feature>
<keyword evidence="1" id="KW-0812">Transmembrane</keyword>
<feature type="domain" description="FAD dependent oxidoreductase" evidence="2">
    <location>
        <begin position="9"/>
        <end position="265"/>
    </location>
</feature>
<evidence type="ECO:0000313" key="3">
    <source>
        <dbReference type="EMBL" id="SVB22576.1"/>
    </source>
</evidence>